<dbReference type="AlphaFoldDB" id="A0A7R7GTQ0"/>
<organism evidence="5 6">
    <name type="scientific">Mycobacterium heckeshornense</name>
    <dbReference type="NCBI Taxonomy" id="110505"/>
    <lineage>
        <taxon>Bacteria</taxon>
        <taxon>Bacillati</taxon>
        <taxon>Actinomycetota</taxon>
        <taxon>Actinomycetes</taxon>
        <taxon>Mycobacteriales</taxon>
        <taxon>Mycobacteriaceae</taxon>
        <taxon>Mycobacterium</taxon>
    </lineage>
</organism>
<evidence type="ECO:0000313" key="6">
    <source>
        <dbReference type="Proteomes" id="UP000595446"/>
    </source>
</evidence>
<gene>
    <name evidence="5" type="ORF">MHEC_23230</name>
</gene>
<comment type="similarity">
    <text evidence="1">Belongs to the ATP-dependent AMP-binding enzyme family.</text>
</comment>
<keyword evidence="6" id="KW-1185">Reference proteome</keyword>
<sequence length="313" mass="33663">MGETFWDLVDAAAENHPDRCVLADDFGRSLTNAQLRNAAERTAAALAQHGIGSGTVVSWQLPTTLETMVVSVALTRLGATQNPILPIWRESEVGFVTAQLGTEVILVPGLWRGFDHVALAHRLAENRPMTVLVIDHETPVVDALRVPVGDPASLPAPPSDATLPRWIYYSSGTTAAPKGGTALRSLGDRRISRGGADDRRHERRRQPDRVPDLAHRWGGDAGGEPADRHADGVVRRVRSGAYAQGDRRAQADAAGVGDAVLCRLHDRPARAGWRTAVSGSCAVAWREARRSPRSLAARCAKRCRSPGSRTRGG</sequence>
<accession>A0A7R7GTQ0</accession>
<dbReference type="InterPro" id="IPR000873">
    <property type="entry name" value="AMP-dep_synth/lig_dom"/>
</dbReference>
<feature type="domain" description="AMP-dependent synthetase/ligase" evidence="4">
    <location>
        <begin position="10"/>
        <end position="179"/>
    </location>
</feature>
<evidence type="ECO:0000259" key="4">
    <source>
        <dbReference type="Pfam" id="PF00501"/>
    </source>
</evidence>
<protein>
    <recommendedName>
        <fullName evidence="4">AMP-dependent synthetase/ligase domain-containing protein</fullName>
    </recommendedName>
</protein>
<evidence type="ECO:0000256" key="2">
    <source>
        <dbReference type="ARBA" id="ARBA00022598"/>
    </source>
</evidence>
<dbReference type="Pfam" id="PF00501">
    <property type="entry name" value="AMP-binding"/>
    <property type="match status" value="1"/>
</dbReference>
<reference evidence="5 6" key="1">
    <citation type="submission" date="2020-12" db="EMBL/GenBank/DDBJ databases">
        <title>Complete genome sequence of Mycobacterium heckeshornense JCM 15655T, closely related to a pathogenic non-tuberculous mycobacterial species Mycobacterium xenopi.</title>
        <authorList>
            <person name="Yoshida M."/>
            <person name="Fukano H."/>
            <person name="Asakura T."/>
            <person name="Suzuki M."/>
            <person name="Hoshino Y."/>
        </authorList>
    </citation>
    <scope>NUCLEOTIDE SEQUENCE [LARGE SCALE GENOMIC DNA]</scope>
    <source>
        <strain evidence="5 6">JCM 15655</strain>
    </source>
</reference>
<evidence type="ECO:0000256" key="1">
    <source>
        <dbReference type="ARBA" id="ARBA00006432"/>
    </source>
</evidence>
<name>A0A7R7GTQ0_9MYCO</name>
<evidence type="ECO:0000256" key="3">
    <source>
        <dbReference type="SAM" id="MobiDB-lite"/>
    </source>
</evidence>
<dbReference type="GO" id="GO:0031956">
    <property type="term" value="F:medium-chain fatty acid-CoA ligase activity"/>
    <property type="evidence" value="ECO:0007669"/>
    <property type="project" value="TreeGrafter"/>
</dbReference>
<feature type="compositionally biased region" description="Basic and acidic residues" evidence="3">
    <location>
        <begin position="186"/>
        <end position="218"/>
    </location>
</feature>
<dbReference type="SUPFAM" id="SSF56801">
    <property type="entry name" value="Acetyl-CoA synthetase-like"/>
    <property type="match status" value="1"/>
</dbReference>
<proteinExistence type="inferred from homology"/>
<keyword evidence="2" id="KW-0436">Ligase</keyword>
<evidence type="ECO:0000313" key="5">
    <source>
        <dbReference type="EMBL" id="BCO35890.1"/>
    </source>
</evidence>
<dbReference type="PANTHER" id="PTHR43201:SF5">
    <property type="entry name" value="MEDIUM-CHAIN ACYL-COA LIGASE ACSF2, MITOCHONDRIAL"/>
    <property type="match status" value="1"/>
</dbReference>
<dbReference type="Proteomes" id="UP000595446">
    <property type="component" value="Chromosome"/>
</dbReference>
<feature type="region of interest" description="Disordered" evidence="3">
    <location>
        <begin position="178"/>
        <end position="228"/>
    </location>
</feature>
<dbReference type="EMBL" id="AP024237">
    <property type="protein sequence ID" value="BCO35890.1"/>
    <property type="molecule type" value="Genomic_DNA"/>
</dbReference>
<dbReference type="PANTHER" id="PTHR43201">
    <property type="entry name" value="ACYL-COA SYNTHETASE"/>
    <property type="match status" value="1"/>
</dbReference>
<dbReference type="Gene3D" id="3.40.50.980">
    <property type="match status" value="1"/>
</dbReference>
<dbReference type="GO" id="GO:0006631">
    <property type="term" value="P:fatty acid metabolic process"/>
    <property type="evidence" value="ECO:0007669"/>
    <property type="project" value="TreeGrafter"/>
</dbReference>